<dbReference type="CDD" id="cd00038">
    <property type="entry name" value="CAP_ED"/>
    <property type="match status" value="1"/>
</dbReference>
<dbReference type="PANTHER" id="PTHR45689">
    <property type="entry name" value="I[[H]] CHANNEL, ISOFORM E"/>
    <property type="match status" value="1"/>
</dbReference>
<feature type="transmembrane region" description="Helical" evidence="9">
    <location>
        <begin position="264"/>
        <end position="285"/>
    </location>
</feature>
<dbReference type="Gene3D" id="1.10.287.630">
    <property type="entry name" value="Helix hairpin bin"/>
    <property type="match status" value="1"/>
</dbReference>
<organism evidence="11 12">
    <name type="scientific">Lingula anatina</name>
    <name type="common">Brachiopod</name>
    <name type="synonym">Lingula unguis</name>
    <dbReference type="NCBI Taxonomy" id="7574"/>
    <lineage>
        <taxon>Eukaryota</taxon>
        <taxon>Metazoa</taxon>
        <taxon>Spiralia</taxon>
        <taxon>Lophotrochozoa</taxon>
        <taxon>Brachiopoda</taxon>
        <taxon>Linguliformea</taxon>
        <taxon>Lingulata</taxon>
        <taxon>Lingulida</taxon>
        <taxon>Linguloidea</taxon>
        <taxon>Lingulidae</taxon>
        <taxon>Lingula</taxon>
    </lineage>
</organism>
<dbReference type="SUPFAM" id="SSF81324">
    <property type="entry name" value="Voltage-gated potassium channels"/>
    <property type="match status" value="1"/>
</dbReference>
<feature type="region of interest" description="Disordered" evidence="8">
    <location>
        <begin position="709"/>
        <end position="749"/>
    </location>
</feature>
<evidence type="ECO:0000259" key="10">
    <source>
        <dbReference type="PROSITE" id="PS50042"/>
    </source>
</evidence>
<feature type="region of interest" description="Disordered" evidence="8">
    <location>
        <begin position="1"/>
        <end position="57"/>
    </location>
</feature>
<dbReference type="OrthoDB" id="421226at2759"/>
<feature type="compositionally biased region" description="Low complexity" evidence="8">
    <location>
        <begin position="26"/>
        <end position="41"/>
    </location>
</feature>
<evidence type="ECO:0000256" key="6">
    <source>
        <dbReference type="ARBA" id="ARBA00023065"/>
    </source>
</evidence>
<sequence length="870" mass="98442">MASTPQRQLSQDSYKESTGSPCSGRTAYTTASSAPTSKSETVFGSVTDSSCNTPGSVATTTKVTLEFDESCEVTEETTIPLTTEPNTLQQLPDRNESKSKTLLQRLPSLRLNRFGSGKSKNKSPAINLINDEEQGSESPPVSVKEKTKSEPFFIGDDASLYGTPKEELLPKSDTRSNTPSTTNFLKDQILTFFQPSDNRLAMKLFGNKSALIKERQRQRATGTWIIHPCSNFRFYWDLFMLLMLIANLIILPVAISFFNDDLSIHWVIFNCASDTVFLLDIFINFRTGVLDADYADEIILEPKKIAISYIKSWFFLDLISSLPLDYIFLMFDPNTPDVNQLMQAGRALRILRFAKLLSLLRLLRLSRLVRYVSQWEEFLSVAGVVVRIFNLICLMLLLGHWNGCLQYLVPMLQEFPPDCWVAIEELTKADWKEQYTWALFKALSHMLCIGYGRWPPQNVTDVTLTIISMLTGATCYALFVGHATTLIQSFDTGRRLFREKYKQVEEYMSYRRLPRDLRGKIADFYEHKYRGKMFDEDAILNDLSETLRESVVNHNCRALVANVPFFTNADPHFVTEVISKLKYEVCQPKDFIIKEGTRGDKMYFIQEGIVDIITKDGEVATSLSDGSYFGEICLLTNAKRVASVYAETYCNLFSLSVEDFNKILEHYPLMRRTLESVAAQRLSKIGKDANMMSTVQEEDVKAMNQIIQESASLRSDTGSNSPDEKRRESKKYRSSEFLEVDERPHKQKKKRLSSIFKAPFLLEFKTKKDRSDTTCGEVHEEETSDIDDVDDEYDGSDGHSNSKCKGTSGGTSPLLSVPQGTLSTYHSVPSFYSPSTDKVNGQVAYVNVDVEEEEETADATANVAEKESLV</sequence>
<accession>A0A1S3HUX8</accession>
<dbReference type="PROSITE" id="PS50042">
    <property type="entry name" value="CNMP_BINDING_3"/>
    <property type="match status" value="1"/>
</dbReference>
<evidence type="ECO:0000313" key="12">
    <source>
        <dbReference type="RefSeq" id="XP_013389823.1"/>
    </source>
</evidence>
<feature type="compositionally biased region" description="Polar residues" evidence="8">
    <location>
        <begin position="1"/>
        <end position="23"/>
    </location>
</feature>
<evidence type="ECO:0000256" key="2">
    <source>
        <dbReference type="ARBA" id="ARBA00022448"/>
    </source>
</evidence>
<name>A0A1S3HUX8_LINAN</name>
<keyword evidence="7 9" id="KW-0472">Membrane</keyword>
<dbReference type="InterPro" id="IPR018490">
    <property type="entry name" value="cNMP-bd_dom_sf"/>
</dbReference>
<dbReference type="PROSITE" id="PS00888">
    <property type="entry name" value="CNMP_BINDING_1"/>
    <property type="match status" value="1"/>
</dbReference>
<dbReference type="Gene3D" id="1.10.287.70">
    <property type="match status" value="1"/>
</dbReference>
<proteinExistence type="predicted"/>
<feature type="transmembrane region" description="Helical" evidence="9">
    <location>
        <begin position="378"/>
        <end position="401"/>
    </location>
</feature>
<dbReference type="AlphaFoldDB" id="A0A1S3HUX8"/>
<feature type="compositionally biased region" description="Acidic residues" evidence="8">
    <location>
        <begin position="779"/>
        <end position="795"/>
    </location>
</feature>
<evidence type="ECO:0000256" key="7">
    <source>
        <dbReference type="ARBA" id="ARBA00023136"/>
    </source>
</evidence>
<comment type="subcellular location">
    <subcellularLocation>
        <location evidence="1">Cell membrane</location>
        <topology evidence="1">Multi-pass membrane protein</topology>
    </subcellularLocation>
</comment>
<evidence type="ECO:0000313" key="11">
    <source>
        <dbReference type="Proteomes" id="UP000085678"/>
    </source>
</evidence>
<keyword evidence="4 9" id="KW-0812">Transmembrane</keyword>
<gene>
    <name evidence="12" type="primary">LOC106158417</name>
</gene>
<dbReference type="SUPFAM" id="SSF51206">
    <property type="entry name" value="cAMP-binding domain-like"/>
    <property type="match status" value="1"/>
</dbReference>
<dbReference type="Pfam" id="PF00520">
    <property type="entry name" value="Ion_trans"/>
    <property type="match status" value="1"/>
</dbReference>
<dbReference type="STRING" id="7574.A0A1S3HUX8"/>
<feature type="region of interest" description="Disordered" evidence="8">
    <location>
        <begin position="74"/>
        <end position="180"/>
    </location>
</feature>
<evidence type="ECO:0000256" key="1">
    <source>
        <dbReference type="ARBA" id="ARBA00004651"/>
    </source>
</evidence>
<protein>
    <submittedName>
        <fullName evidence="12">Potassium/sodium hyperpolarization-activated cyclic nucleotide-gated channel 3-like</fullName>
    </submittedName>
</protein>
<dbReference type="InterPro" id="IPR005821">
    <property type="entry name" value="Ion_trans_dom"/>
</dbReference>
<feature type="domain" description="Cyclic nucleotide-binding" evidence="10">
    <location>
        <begin position="565"/>
        <end position="681"/>
    </location>
</feature>
<reference evidence="12" key="1">
    <citation type="submission" date="2025-08" db="UniProtKB">
        <authorList>
            <consortium name="RefSeq"/>
        </authorList>
    </citation>
    <scope>IDENTIFICATION</scope>
    <source>
        <tissue evidence="12">Gonads</tissue>
    </source>
</reference>
<dbReference type="InterPro" id="IPR000595">
    <property type="entry name" value="cNMP-bd_dom"/>
</dbReference>
<keyword evidence="11" id="KW-1185">Reference proteome</keyword>
<evidence type="ECO:0000256" key="4">
    <source>
        <dbReference type="ARBA" id="ARBA00022692"/>
    </source>
</evidence>
<dbReference type="Proteomes" id="UP000085678">
    <property type="component" value="Unplaced"/>
</dbReference>
<dbReference type="RefSeq" id="XP_013389823.1">
    <property type="nucleotide sequence ID" value="XM_013534369.2"/>
</dbReference>
<dbReference type="GO" id="GO:0003254">
    <property type="term" value="P:regulation of membrane depolarization"/>
    <property type="evidence" value="ECO:0007669"/>
    <property type="project" value="TreeGrafter"/>
</dbReference>
<dbReference type="PANTHER" id="PTHR45689:SF5">
    <property type="entry name" value="I[[H]] CHANNEL, ISOFORM E"/>
    <property type="match status" value="1"/>
</dbReference>
<feature type="region of interest" description="Disordered" evidence="8">
    <location>
        <begin position="771"/>
        <end position="820"/>
    </location>
</feature>
<dbReference type="InParanoid" id="A0A1S3HUX8"/>
<dbReference type="GO" id="GO:0035725">
    <property type="term" value="P:sodium ion transmembrane transport"/>
    <property type="evidence" value="ECO:0007669"/>
    <property type="project" value="TreeGrafter"/>
</dbReference>
<dbReference type="Pfam" id="PF08412">
    <property type="entry name" value="Ion_trans_N"/>
    <property type="match status" value="1"/>
</dbReference>
<evidence type="ECO:0000256" key="8">
    <source>
        <dbReference type="SAM" id="MobiDB-lite"/>
    </source>
</evidence>
<feature type="compositionally biased region" description="Polar residues" evidence="8">
    <location>
        <begin position="798"/>
        <end position="820"/>
    </location>
</feature>
<keyword evidence="3" id="KW-1003">Cell membrane</keyword>
<dbReference type="Pfam" id="PF00027">
    <property type="entry name" value="cNMP_binding"/>
    <property type="match status" value="1"/>
</dbReference>
<feature type="compositionally biased region" description="Polar residues" evidence="8">
    <location>
        <begin position="709"/>
        <end position="721"/>
    </location>
</feature>
<feature type="compositionally biased region" description="Basic and acidic residues" evidence="8">
    <location>
        <begin position="164"/>
        <end position="174"/>
    </location>
</feature>
<evidence type="ECO:0000256" key="3">
    <source>
        <dbReference type="ARBA" id="ARBA00022475"/>
    </source>
</evidence>
<evidence type="ECO:0000256" key="5">
    <source>
        <dbReference type="ARBA" id="ARBA00022989"/>
    </source>
</evidence>
<dbReference type="SMART" id="SM00100">
    <property type="entry name" value="cNMP"/>
    <property type="match status" value="1"/>
</dbReference>
<feature type="compositionally biased region" description="Basic and acidic residues" evidence="8">
    <location>
        <begin position="722"/>
        <end position="744"/>
    </location>
</feature>
<feature type="compositionally biased region" description="Low complexity" evidence="8">
    <location>
        <begin position="76"/>
        <end position="88"/>
    </location>
</feature>
<dbReference type="OMA" id="FITIPEW"/>
<keyword evidence="6" id="KW-0406">Ion transport</keyword>
<dbReference type="InterPro" id="IPR013621">
    <property type="entry name" value="Ion_trans_N"/>
</dbReference>
<dbReference type="InterPro" id="IPR014710">
    <property type="entry name" value="RmlC-like_jellyroll"/>
</dbReference>
<dbReference type="GO" id="GO:0005249">
    <property type="term" value="F:voltage-gated potassium channel activity"/>
    <property type="evidence" value="ECO:0007669"/>
    <property type="project" value="TreeGrafter"/>
</dbReference>
<feature type="compositionally biased region" description="Polar residues" evidence="8">
    <location>
        <begin position="42"/>
        <end position="57"/>
    </location>
</feature>
<dbReference type="InterPro" id="IPR018488">
    <property type="entry name" value="cNMP-bd_CS"/>
</dbReference>
<keyword evidence="5 9" id="KW-1133">Transmembrane helix</keyword>
<evidence type="ECO:0000256" key="9">
    <source>
        <dbReference type="SAM" id="Phobius"/>
    </source>
</evidence>
<dbReference type="InterPro" id="IPR051413">
    <property type="entry name" value="K/Na_HCN_channel"/>
</dbReference>
<feature type="transmembrane region" description="Helical" evidence="9">
    <location>
        <begin position="234"/>
        <end position="258"/>
    </location>
</feature>
<dbReference type="GeneID" id="106158417"/>
<dbReference type="Gene3D" id="2.60.120.10">
    <property type="entry name" value="Jelly Rolls"/>
    <property type="match status" value="1"/>
</dbReference>
<dbReference type="KEGG" id="lak:106158417"/>
<dbReference type="GO" id="GO:0098855">
    <property type="term" value="C:HCN channel complex"/>
    <property type="evidence" value="ECO:0007669"/>
    <property type="project" value="TreeGrafter"/>
</dbReference>
<keyword evidence="2" id="KW-0813">Transport</keyword>